<dbReference type="EMBL" id="PIDS01000290">
    <property type="protein sequence ID" value="PLL41351.1"/>
    <property type="molecule type" value="Genomic_DNA"/>
</dbReference>
<protein>
    <submittedName>
        <fullName evidence="1">Uncharacterized protein</fullName>
    </submittedName>
</protein>
<sequence>MSDFDTSSQVKARKLHRCCECHGAINPGDTYEKAFIVQDGDVSNFKTCQKCAEARDWLLNETDWPDDIDGEGHSLFFTMLRDHLREQGREGDRKYAFRAYRLVVLMGKRRMAYANAYNAETVKIRDSLAQGVSA</sequence>
<gene>
    <name evidence="1" type="ORF">CWN50_10910</name>
</gene>
<dbReference type="AlphaFoldDB" id="A0A2J4RDG0"/>
<reference evidence="1 2" key="2">
    <citation type="submission" date="2018-01" db="EMBL/GenBank/DDBJ databases">
        <title>Genomic study of Klebsiella pneumoniae.</title>
        <authorList>
            <person name="Yang Y."/>
            <person name="Bicalho R."/>
        </authorList>
    </citation>
    <scope>NUCLEOTIDE SEQUENCE [LARGE SCALE GENOMIC DNA]</scope>
    <source>
        <strain evidence="1 2">A11</strain>
    </source>
</reference>
<organism evidence="1 2">
    <name type="scientific">Klebsiella michiganensis</name>
    <dbReference type="NCBI Taxonomy" id="1134687"/>
    <lineage>
        <taxon>Bacteria</taxon>
        <taxon>Pseudomonadati</taxon>
        <taxon>Pseudomonadota</taxon>
        <taxon>Gammaproteobacteria</taxon>
        <taxon>Enterobacterales</taxon>
        <taxon>Enterobacteriaceae</taxon>
        <taxon>Klebsiella/Raoultella group</taxon>
        <taxon>Klebsiella</taxon>
    </lineage>
</organism>
<reference evidence="1 2" key="1">
    <citation type="submission" date="2017-11" db="EMBL/GenBank/DDBJ databases">
        <authorList>
            <person name="Han C.G."/>
        </authorList>
    </citation>
    <scope>NUCLEOTIDE SEQUENCE [LARGE SCALE GENOMIC DNA]</scope>
    <source>
        <strain evidence="1 2">A11</strain>
    </source>
</reference>
<evidence type="ECO:0000313" key="2">
    <source>
        <dbReference type="Proteomes" id="UP000234505"/>
    </source>
</evidence>
<comment type="caution">
    <text evidence="1">The sequence shown here is derived from an EMBL/GenBank/DDBJ whole genome shotgun (WGS) entry which is preliminary data.</text>
</comment>
<evidence type="ECO:0000313" key="1">
    <source>
        <dbReference type="EMBL" id="PLL41351.1"/>
    </source>
</evidence>
<dbReference type="Proteomes" id="UP000234505">
    <property type="component" value="Unassembled WGS sequence"/>
</dbReference>
<name>A0A2J4RDG0_9ENTR</name>
<proteinExistence type="predicted"/>
<accession>A0A2J4RDG0</accession>